<reference evidence="2 3" key="1">
    <citation type="journal article" date="2016" name="Appl. Environ. Microbiol.">
        <title>Function and Phylogeny of Bacterial Butyryl Coenzyme A:Acetate Transferases and Their Diversity in the Proximal Colon of Swine.</title>
        <authorList>
            <person name="Trachsel J."/>
            <person name="Bayles D.O."/>
            <person name="Looft T."/>
            <person name="Levine U.Y."/>
            <person name="Allen H.K."/>
        </authorList>
    </citation>
    <scope>NUCLEOTIDE SEQUENCE [LARGE SCALE GENOMIC DNA]</scope>
    <source>
        <strain evidence="2 3">68-3-10</strain>
    </source>
</reference>
<evidence type="ECO:0000259" key="1">
    <source>
        <dbReference type="SMART" id="SM00850"/>
    </source>
</evidence>
<dbReference type="Gene3D" id="2.40.50.1020">
    <property type="entry name" value="LytTr DNA-binding domain"/>
    <property type="match status" value="1"/>
</dbReference>
<evidence type="ECO:0000313" key="2">
    <source>
        <dbReference type="EMBL" id="OLR55398.1"/>
    </source>
</evidence>
<gene>
    <name evidence="2" type="ORF">BHK98_04565</name>
</gene>
<dbReference type="AlphaFoldDB" id="A0A1Q9JGS0"/>
<dbReference type="Proteomes" id="UP000187404">
    <property type="component" value="Unassembled WGS sequence"/>
</dbReference>
<sequence length="119" mass="14035">MMVDMNVGYLPIVTKACTTRVRISDVMMISRNYRKLEIKAESGDFQYYEKLDNIAGCLGRQFYRCSDGIIINFEKVECMKQQSITFSNGCRVELGRDCYLKARKAFTQYLNEQFQQYFR</sequence>
<dbReference type="STRING" id="1261640.BHK98_04565"/>
<feature type="domain" description="HTH LytTR-type" evidence="1">
    <location>
        <begin position="16"/>
        <end position="107"/>
    </location>
</feature>
<proteinExistence type="predicted"/>
<protein>
    <recommendedName>
        <fullName evidence="1">HTH LytTR-type domain-containing protein</fullName>
    </recommendedName>
</protein>
<dbReference type="EMBL" id="MJIE01000001">
    <property type="protein sequence ID" value="OLR55398.1"/>
    <property type="molecule type" value="Genomic_DNA"/>
</dbReference>
<organism evidence="2 3">
    <name type="scientific">Hornefia porci</name>
    <dbReference type="NCBI Taxonomy" id="2652292"/>
    <lineage>
        <taxon>Bacteria</taxon>
        <taxon>Bacillati</taxon>
        <taxon>Bacillota</taxon>
        <taxon>Clostridia</taxon>
        <taxon>Peptostreptococcales</taxon>
        <taxon>Anaerovoracaceae</taxon>
        <taxon>Hornefia</taxon>
    </lineage>
</organism>
<name>A0A1Q9JGS0_9FIRM</name>
<keyword evidence="3" id="KW-1185">Reference proteome</keyword>
<evidence type="ECO:0000313" key="3">
    <source>
        <dbReference type="Proteomes" id="UP000187404"/>
    </source>
</evidence>
<dbReference type="OrthoDB" id="1756867at2"/>
<dbReference type="GO" id="GO:0003677">
    <property type="term" value="F:DNA binding"/>
    <property type="evidence" value="ECO:0007669"/>
    <property type="project" value="InterPro"/>
</dbReference>
<dbReference type="Pfam" id="PF04397">
    <property type="entry name" value="LytTR"/>
    <property type="match status" value="1"/>
</dbReference>
<dbReference type="RefSeq" id="WP_075712393.1">
    <property type="nucleotide sequence ID" value="NZ_MJIE01000001.1"/>
</dbReference>
<accession>A0A1Q9JGS0</accession>
<comment type="caution">
    <text evidence="2">The sequence shown here is derived from an EMBL/GenBank/DDBJ whole genome shotgun (WGS) entry which is preliminary data.</text>
</comment>
<dbReference type="SMART" id="SM00850">
    <property type="entry name" value="LytTR"/>
    <property type="match status" value="1"/>
</dbReference>
<dbReference type="InterPro" id="IPR007492">
    <property type="entry name" value="LytTR_DNA-bd_dom"/>
</dbReference>